<dbReference type="KEGG" id="hae:halTADL_0760"/>
<protein>
    <submittedName>
        <fullName evidence="2">Uncharacterized protein</fullName>
    </submittedName>
</protein>
<accession>A0A1H6UX75</accession>
<dbReference type="GeneID" id="35001573"/>
<name>A0A1H6UX75_9EURY</name>
<reference evidence="2 3" key="1">
    <citation type="submission" date="2016-10" db="EMBL/GenBank/DDBJ databases">
        <authorList>
            <person name="de Groot N.N."/>
        </authorList>
    </citation>
    <scope>NUCLEOTIDE SEQUENCE [LARGE SCALE GENOMIC DNA]</scope>
    <source>
        <strain evidence="2 3">DSM 22187</strain>
    </source>
</reference>
<feature type="region of interest" description="Disordered" evidence="1">
    <location>
        <begin position="83"/>
        <end position="111"/>
    </location>
</feature>
<dbReference type="Proteomes" id="UP000198888">
    <property type="component" value="Unassembled WGS sequence"/>
</dbReference>
<sequence>MTVPHSNRRLLLALLVGVSLAGGGCLATAEYETTIGEPTTGAVIENVSVYDINDIDGARYELDYRLPNRTGSYQIEAYERTNGSNKRISSGGRLGPEPTYKNELPPPWNDGDERTYELRVVQTDSETVVDSVTITVRRVDGSGLF</sequence>
<dbReference type="RefSeq" id="WP_089672763.1">
    <property type="nucleotide sequence ID" value="NZ_CP024845.1"/>
</dbReference>
<evidence type="ECO:0000313" key="2">
    <source>
        <dbReference type="EMBL" id="SEI96868.1"/>
    </source>
</evidence>
<dbReference type="STRING" id="1073996.SAMN05444271_11416"/>
<keyword evidence="3" id="KW-1185">Reference proteome</keyword>
<dbReference type="AlphaFoldDB" id="A0A1H6UX75"/>
<dbReference type="OrthoDB" id="350536at2157"/>
<evidence type="ECO:0000313" key="3">
    <source>
        <dbReference type="Proteomes" id="UP000198888"/>
    </source>
</evidence>
<organism evidence="2 3">
    <name type="scientific">Halohasta litchfieldiae</name>
    <dbReference type="NCBI Taxonomy" id="1073996"/>
    <lineage>
        <taxon>Archaea</taxon>
        <taxon>Methanobacteriati</taxon>
        <taxon>Methanobacteriota</taxon>
        <taxon>Stenosarchaea group</taxon>
        <taxon>Halobacteria</taxon>
        <taxon>Halobacteriales</taxon>
        <taxon>Haloferacaceae</taxon>
        <taxon>Halohasta</taxon>
    </lineage>
</organism>
<proteinExistence type="predicted"/>
<gene>
    <name evidence="2" type="ORF">SAMN05444271_11416</name>
</gene>
<dbReference type="EMBL" id="FNYR01000014">
    <property type="protein sequence ID" value="SEI96868.1"/>
    <property type="molecule type" value="Genomic_DNA"/>
</dbReference>
<accession>A0A2H4PZJ9</accession>
<evidence type="ECO:0000256" key="1">
    <source>
        <dbReference type="SAM" id="MobiDB-lite"/>
    </source>
</evidence>